<evidence type="ECO:0000313" key="4">
    <source>
        <dbReference type="Proteomes" id="UP000053766"/>
    </source>
</evidence>
<reference evidence="4" key="2">
    <citation type="journal article" date="2016" name="Sci. Rep.">
        <title>Dictyocaulus viviparus genome, variome and transcriptome elucidate lungworm biology and support future intervention.</title>
        <authorList>
            <person name="McNulty S.N."/>
            <person name="Strube C."/>
            <person name="Rosa B.A."/>
            <person name="Martin J.C."/>
            <person name="Tyagi R."/>
            <person name="Choi Y.J."/>
            <person name="Wang Q."/>
            <person name="Hallsworth Pepin K."/>
            <person name="Zhang X."/>
            <person name="Ozersky P."/>
            <person name="Wilson R.K."/>
            <person name="Sternberg P.W."/>
            <person name="Gasser R.B."/>
            <person name="Mitreva M."/>
        </authorList>
    </citation>
    <scope>NUCLEOTIDE SEQUENCE [LARGE SCALE GENOMIC DNA]</scope>
    <source>
        <strain evidence="4">HannoverDv2000</strain>
    </source>
</reference>
<dbReference type="Pfam" id="PF20416">
    <property type="entry name" value="UTP20"/>
    <property type="match status" value="1"/>
</dbReference>
<dbReference type="STRING" id="29172.A0A0D8XQ43"/>
<evidence type="ECO:0000259" key="2">
    <source>
        <dbReference type="Pfam" id="PF23099"/>
    </source>
</evidence>
<dbReference type="InterPro" id="IPR052575">
    <property type="entry name" value="SSU_processome_comp_20"/>
</dbReference>
<keyword evidence="4" id="KW-1185">Reference proteome</keyword>
<proteinExistence type="predicted"/>
<accession>A0A0D8XQ43</accession>
<feature type="domain" description="U3 small nucleolar RNA-associated protein 20 C-terminal" evidence="2">
    <location>
        <begin position="676"/>
        <end position="978"/>
    </location>
</feature>
<dbReference type="PANTHER" id="PTHR17695:SF11">
    <property type="entry name" value="SMALL SUBUNIT PROCESSOME COMPONENT 20 HOMOLOG"/>
    <property type="match status" value="1"/>
</dbReference>
<dbReference type="Proteomes" id="UP000053766">
    <property type="component" value="Unassembled WGS sequence"/>
</dbReference>
<evidence type="ECO:0000259" key="1">
    <source>
        <dbReference type="Pfam" id="PF20416"/>
    </source>
</evidence>
<dbReference type="AlphaFoldDB" id="A0A0D8XQ43"/>
<dbReference type="InterPro" id="IPR011989">
    <property type="entry name" value="ARM-like"/>
</dbReference>
<feature type="domain" description="U3 small nucleolar RNA-associated protein 20" evidence="1">
    <location>
        <begin position="104"/>
        <end position="320"/>
    </location>
</feature>
<dbReference type="SUPFAM" id="SSF48371">
    <property type="entry name" value="ARM repeat"/>
    <property type="match status" value="1"/>
</dbReference>
<dbReference type="PANTHER" id="PTHR17695">
    <property type="entry name" value="SMALL SUBUNIT PROCESSOME COMPONENT 20 HOMOLOG"/>
    <property type="match status" value="1"/>
</dbReference>
<evidence type="ECO:0008006" key="5">
    <source>
        <dbReference type="Google" id="ProtNLM"/>
    </source>
</evidence>
<sequence>MKQDLAHENSLKNRCSWIFVWCMIEEKFLQIHRRQRAVHRLVEQLNTGKLMKLIAKKKRIDARFIIRNKLIKDILPKLTSSIDGNSSTLSIHRKARTSITKYYSEDDDIRRAPVALAIVKLLQKVPDSISRQYLHGIILKLCYLMISRSTDVRDSARKVTVQICGCLGPRYLPPIIKEMKLIMRKGFQIHVMTYTVHTLIAAMQEFLKSGDLDACLDDVVDIIVQETFGNVSEEKEVGEIKAEVREAKKNMAPGTMFLLGRFVSSSAVGTLLNRFECIVGSLTSSKMISRARNLLSMFSNGIRDNQGFALFSQLFLIHQTLVTNISKQEVPAKKPIIVDNVERPESCLLLPQASIKKHAERSLYCERTTVICSESRLQKHWKKFEYCNYLNRDDSDHISRLDPFLPLVTQCLQLKYEKVIALALRCLNGMLRMPLPSIQSSLDTLSQRLFVLLSEYSLVGKAAKKESVSNINQLLCKSFTQLVIISTTSFLTDKHLSLLLSYVQIDILDTNRQATAFALIKALVRKKIQHPQILDVVKKLKEMSITSSFKHIRTQSREVLCEFIGNHPNSEDPQTYIEWFIAQLEYDIEDGRLSAVEMLHSLFSRLQPSVLNSPCLFNVSKLGASLFNEESPKCRRFILFAIHKLLESVSESTRLDVFSACCNWLELHEEKKEGVRAVALALLVQISKIEKDAFYTHFLEVLPPLRTILTSESLWFDNSERTISELCDGITFILQNLDESISLIYSSEDFCMLFDSIEPLMKCIDSVAIKLSASRLVGQCLNTYDSNFFTADRSLKLIHWCCWQLRDKMLTEDIALQASKNLIAISRHLDEDQFLNFAKKLASICRFEIIHQPTLSLKRATCFKIAAALTMYGENSSRADVMVEFFAPLLVREMNNKTSNDVNDLFSISKEVSEILKTKIGEQRYAKVLAECQKDAIFKSAQRKRKLKELSLTNPEEAARLKRKKAAKRAQSRKRKLDTLKPYRLVNRHFNSVEC</sequence>
<gene>
    <name evidence="3" type="ORF">DICVIV_08090</name>
</gene>
<dbReference type="EMBL" id="KN716382">
    <property type="protein sequence ID" value="KJH45862.1"/>
    <property type="molecule type" value="Genomic_DNA"/>
</dbReference>
<dbReference type="InterPro" id="IPR016024">
    <property type="entry name" value="ARM-type_fold"/>
</dbReference>
<dbReference type="InterPro" id="IPR046523">
    <property type="entry name" value="UTP20_dom"/>
</dbReference>
<dbReference type="InterPro" id="IPR057525">
    <property type="entry name" value="UTP20_C"/>
</dbReference>
<protein>
    <recommendedName>
        <fullName evidence="5">HEAT repeat protein</fullName>
    </recommendedName>
</protein>
<dbReference type="GO" id="GO:0032040">
    <property type="term" value="C:small-subunit processome"/>
    <property type="evidence" value="ECO:0007669"/>
    <property type="project" value="TreeGrafter"/>
</dbReference>
<evidence type="ECO:0000313" key="3">
    <source>
        <dbReference type="EMBL" id="KJH45862.1"/>
    </source>
</evidence>
<dbReference type="GO" id="GO:0030686">
    <property type="term" value="C:90S preribosome"/>
    <property type="evidence" value="ECO:0007669"/>
    <property type="project" value="TreeGrafter"/>
</dbReference>
<reference evidence="3 4" key="1">
    <citation type="submission" date="2013-11" db="EMBL/GenBank/DDBJ databases">
        <title>Draft genome of the bovine lungworm Dictyocaulus viviparus.</title>
        <authorList>
            <person name="Mitreva M."/>
        </authorList>
    </citation>
    <scope>NUCLEOTIDE SEQUENCE [LARGE SCALE GENOMIC DNA]</scope>
    <source>
        <strain evidence="3 4">HannoverDv2000</strain>
    </source>
</reference>
<dbReference type="Pfam" id="PF23099">
    <property type="entry name" value="UTP20_C"/>
    <property type="match status" value="1"/>
</dbReference>
<organism evidence="3 4">
    <name type="scientific">Dictyocaulus viviparus</name>
    <name type="common">Bovine lungworm</name>
    <dbReference type="NCBI Taxonomy" id="29172"/>
    <lineage>
        <taxon>Eukaryota</taxon>
        <taxon>Metazoa</taxon>
        <taxon>Ecdysozoa</taxon>
        <taxon>Nematoda</taxon>
        <taxon>Chromadorea</taxon>
        <taxon>Rhabditida</taxon>
        <taxon>Rhabditina</taxon>
        <taxon>Rhabditomorpha</taxon>
        <taxon>Strongyloidea</taxon>
        <taxon>Metastrongylidae</taxon>
        <taxon>Dictyocaulus</taxon>
    </lineage>
</organism>
<dbReference type="Gene3D" id="1.25.10.10">
    <property type="entry name" value="Leucine-rich Repeat Variant"/>
    <property type="match status" value="1"/>
</dbReference>
<dbReference type="OrthoDB" id="360653at2759"/>
<name>A0A0D8XQ43_DICVI</name>